<evidence type="ECO:0000256" key="1">
    <source>
        <dbReference type="SAM" id="SignalP"/>
    </source>
</evidence>
<protein>
    <recommendedName>
        <fullName evidence="4">HupE/UreJ family protein</fullName>
    </recommendedName>
</protein>
<dbReference type="Proteomes" id="UP000000238">
    <property type="component" value="Chromosome"/>
</dbReference>
<feature type="signal peptide" evidence="1">
    <location>
        <begin position="1"/>
        <end position="20"/>
    </location>
</feature>
<evidence type="ECO:0000313" key="3">
    <source>
        <dbReference type="Proteomes" id="UP000000238"/>
    </source>
</evidence>
<dbReference type="STRING" id="349521.HCH_06680"/>
<dbReference type="EMBL" id="CP000155">
    <property type="protein sequence ID" value="ABC33310.1"/>
    <property type="molecule type" value="Genomic_DNA"/>
</dbReference>
<dbReference type="Pfam" id="PF13795">
    <property type="entry name" value="HupE_UreJ_2"/>
    <property type="match status" value="1"/>
</dbReference>
<accession>Q2S7R4</accession>
<keyword evidence="1" id="KW-0732">Signal</keyword>
<sequence length="393" mass="44223">MLRKIIISVSLWASSMMAFAHLSGFTDTSIQIAEPGVKLIYTLPSDNLLELEPNVDMRVEAPEAYLAQVAAGWSVSADKRACFLEERQATALPDIESYQYTLTYQCPQGMDAVSIRYQLFNEQWRGHQNYVRVFMADNRMRMRFTFDRQTLDLPVAKLLQEWSSRLTAEFLALDPHSRLAVEGWENPLADEPGGLDTSSAAQSGVIDPAFLWVGMEHIWQGADHILFLICLLLVPASLGRILLWATSFTLAHSITLALSAFDVISIPPTVTEPLIALTIVFLGLENLYYLVRQNRADVDLNRVYRNRWWVIFCFGLIHGVGFSYLLRELSSGEGVWGRLLMFNLGVEIGQVAIIALLLIPAYVMFKWRHGLKLGGVSSLLTSLVGLIWLAQRI</sequence>
<dbReference type="RefSeq" id="WP_011400362.1">
    <property type="nucleotide sequence ID" value="NC_007645.1"/>
</dbReference>
<evidence type="ECO:0000313" key="2">
    <source>
        <dbReference type="EMBL" id="ABC33310.1"/>
    </source>
</evidence>
<dbReference type="eggNOG" id="COG2370">
    <property type="taxonomic scope" value="Bacteria"/>
</dbReference>
<dbReference type="HOGENOM" id="CLU_043645_3_0_6"/>
<dbReference type="InterPro" id="IPR032809">
    <property type="entry name" value="Put_HupE_UreJ"/>
</dbReference>
<dbReference type="OrthoDB" id="9808870at2"/>
<keyword evidence="3" id="KW-1185">Reference proteome</keyword>
<reference evidence="2 3" key="1">
    <citation type="journal article" date="2005" name="Nucleic Acids Res.">
        <title>Genomic blueprint of Hahella chejuensis, a marine microbe producing an algicidal agent.</title>
        <authorList>
            <person name="Jeong H."/>
            <person name="Yim J.H."/>
            <person name="Lee C."/>
            <person name="Choi S.-H."/>
            <person name="Park Y.K."/>
            <person name="Yoon S.H."/>
            <person name="Hur C.-G."/>
            <person name="Kang H.-Y."/>
            <person name="Kim D."/>
            <person name="Lee H.H."/>
            <person name="Park K.H."/>
            <person name="Park S.-H."/>
            <person name="Park H.-S."/>
            <person name="Lee H.K."/>
            <person name="Oh T.K."/>
            <person name="Kim J.F."/>
        </authorList>
    </citation>
    <scope>NUCLEOTIDE SEQUENCE [LARGE SCALE GENOMIC DNA]</scope>
    <source>
        <strain evidence="2 3">KCTC 2396</strain>
    </source>
</reference>
<gene>
    <name evidence="2" type="ordered locus">HCH_06680</name>
</gene>
<feature type="chain" id="PRO_5004215141" description="HupE/UreJ family protein" evidence="1">
    <location>
        <begin position="21"/>
        <end position="393"/>
    </location>
</feature>
<proteinExistence type="predicted"/>
<organism evidence="2 3">
    <name type="scientific">Hahella chejuensis (strain KCTC 2396)</name>
    <dbReference type="NCBI Taxonomy" id="349521"/>
    <lineage>
        <taxon>Bacteria</taxon>
        <taxon>Pseudomonadati</taxon>
        <taxon>Pseudomonadota</taxon>
        <taxon>Gammaproteobacteria</taxon>
        <taxon>Oceanospirillales</taxon>
        <taxon>Hahellaceae</taxon>
        <taxon>Hahella</taxon>
    </lineage>
</organism>
<dbReference type="KEGG" id="hch:HCH_06680"/>
<name>Q2S7R4_HAHCH</name>
<dbReference type="AlphaFoldDB" id="Q2S7R4"/>
<evidence type="ECO:0008006" key="4">
    <source>
        <dbReference type="Google" id="ProtNLM"/>
    </source>
</evidence>